<name>A0AAP2UN30_CLOIN</name>
<reference evidence="1" key="1">
    <citation type="journal article" date="2022" name="Clin. Infect. Dis.">
        <title>Association between Clostridium innocuum and antibiotic-associated diarrhea in adults and children: A cross-sectional study and comparative genomics analysis.</title>
        <authorList>
            <person name="Cherny K.E."/>
            <person name="Muscat E.B."/>
            <person name="Balaji A."/>
            <person name="Mukherjee J."/>
            <person name="Ozer E.A."/>
            <person name="Angarone M.P."/>
            <person name="Hauser A.R."/>
            <person name="Sichel J.S."/>
            <person name="Amponsah E."/>
            <person name="Kociolek L.K."/>
        </authorList>
    </citation>
    <scope>NUCLEOTIDE SEQUENCE</scope>
    <source>
        <strain evidence="1">NU1-AC-029v</strain>
    </source>
</reference>
<evidence type="ECO:0000313" key="1">
    <source>
        <dbReference type="EMBL" id="MCR0232938.1"/>
    </source>
</evidence>
<evidence type="ECO:0000313" key="2">
    <source>
        <dbReference type="Proteomes" id="UP001203972"/>
    </source>
</evidence>
<dbReference type="Proteomes" id="UP001203972">
    <property type="component" value="Unassembled WGS sequence"/>
</dbReference>
<comment type="caution">
    <text evidence="1">The sequence shown here is derived from an EMBL/GenBank/DDBJ whole genome shotgun (WGS) entry which is preliminary data.</text>
</comment>
<dbReference type="EMBL" id="JAKTMA010000013">
    <property type="protein sequence ID" value="MCR0232938.1"/>
    <property type="molecule type" value="Genomic_DNA"/>
</dbReference>
<proteinExistence type="predicted"/>
<accession>A0AAP2UN30</accession>
<dbReference type="AlphaFoldDB" id="A0AAP2UN30"/>
<gene>
    <name evidence="1" type="ORF">MKC95_09175</name>
</gene>
<organism evidence="1 2">
    <name type="scientific">Clostridium innocuum</name>
    <dbReference type="NCBI Taxonomy" id="1522"/>
    <lineage>
        <taxon>Bacteria</taxon>
        <taxon>Bacillati</taxon>
        <taxon>Bacillota</taxon>
        <taxon>Clostridia</taxon>
        <taxon>Eubacteriales</taxon>
        <taxon>Clostridiaceae</taxon>
        <taxon>Clostridium</taxon>
    </lineage>
</organism>
<dbReference type="RefSeq" id="WP_216882285.1">
    <property type="nucleotide sequence ID" value="NZ_AP025565.1"/>
</dbReference>
<sequence>MAVTTKSNKNIEIKKIIEVDNVQVEEVKAVINTSNPENANLTHYISNQTLYKANRTEIRAAEAAAEDEIYTEQDAIIAELAGGNKDAA</sequence>
<protein>
    <submittedName>
        <fullName evidence="1">Uncharacterized protein</fullName>
    </submittedName>
</protein>